<protein>
    <submittedName>
        <fullName evidence="1">Uncharacterized protein</fullName>
    </submittedName>
</protein>
<organism evidence="1 2">
    <name type="scientific">Ralstonia thomasii</name>
    <dbReference type="NCBI Taxonomy" id="3058596"/>
    <lineage>
        <taxon>Bacteria</taxon>
        <taxon>Pseudomonadati</taxon>
        <taxon>Pseudomonadota</taxon>
        <taxon>Betaproteobacteria</taxon>
        <taxon>Burkholderiales</taxon>
        <taxon>Burkholderiaceae</taxon>
        <taxon>Ralstonia</taxon>
    </lineage>
</organism>
<dbReference type="Proteomes" id="UP001189773">
    <property type="component" value="Unassembled WGS sequence"/>
</dbReference>
<dbReference type="RefSeq" id="WP_012436163.1">
    <property type="nucleotide sequence ID" value="NZ_CATWDO010000003.1"/>
</dbReference>
<comment type="caution">
    <text evidence="1">The sequence shown here is derived from an EMBL/GenBank/DDBJ whole genome shotgun (WGS) entry which is preliminary data.</text>
</comment>
<dbReference type="EMBL" id="CATZAR010000005">
    <property type="protein sequence ID" value="CAJ0792217.1"/>
    <property type="molecule type" value="Genomic_DNA"/>
</dbReference>
<gene>
    <name evidence="1" type="ORF">LMG18095_02284</name>
</gene>
<keyword evidence="2" id="KW-1185">Reference proteome</keyword>
<sequence>MRTEEMKDLLQLVQFDDYAFHVTEASEGNIYLQASYVDADIVTGKMEVQHTRKWKLSPHMTKSELVQTAFKLCMTSMEHRCRESFLYQGRRVFGPHFDIDRLWELCRSEGAHDYRKELQQEVAR</sequence>
<evidence type="ECO:0000313" key="1">
    <source>
        <dbReference type="EMBL" id="CAJ0792217.1"/>
    </source>
</evidence>
<name>A0ABM9JG28_9RALS</name>
<evidence type="ECO:0000313" key="2">
    <source>
        <dbReference type="Proteomes" id="UP001189773"/>
    </source>
</evidence>
<accession>A0ABM9JG28</accession>
<proteinExistence type="predicted"/>
<reference evidence="1 2" key="1">
    <citation type="submission" date="2023-07" db="EMBL/GenBank/DDBJ databases">
        <authorList>
            <person name="Peeters C."/>
        </authorList>
    </citation>
    <scope>NUCLEOTIDE SEQUENCE [LARGE SCALE GENOMIC DNA]</scope>
    <source>
        <strain evidence="1 2">LMG 18095</strain>
    </source>
</reference>